<dbReference type="InterPro" id="IPR009100">
    <property type="entry name" value="AcylCoA_DH/oxidase_NM_dom_sf"/>
</dbReference>
<organism evidence="9 10">
    <name type="scientific">Pseudomonas paraeruginosa</name>
    <dbReference type="NCBI Taxonomy" id="2994495"/>
    <lineage>
        <taxon>Bacteria</taxon>
        <taxon>Pseudomonadati</taxon>
        <taxon>Pseudomonadota</taxon>
        <taxon>Gammaproteobacteria</taxon>
        <taxon>Pseudomonadales</taxon>
        <taxon>Pseudomonadaceae</taxon>
        <taxon>Pseudomonas</taxon>
    </lineage>
</organism>
<evidence type="ECO:0000313" key="9">
    <source>
        <dbReference type="EMBL" id="AVK08232.1"/>
    </source>
</evidence>
<dbReference type="Pfam" id="PF02771">
    <property type="entry name" value="Acyl-CoA_dh_N"/>
    <property type="match status" value="1"/>
</dbReference>
<evidence type="ECO:0000256" key="3">
    <source>
        <dbReference type="ARBA" id="ARBA00022630"/>
    </source>
</evidence>
<dbReference type="RefSeq" id="WP_058145866.1">
    <property type="nucleotide sequence ID" value="NZ_CP027169.1"/>
</dbReference>
<reference evidence="9 10" key="1">
    <citation type="submission" date="2018-02" db="EMBL/GenBank/DDBJ databases">
        <title>FDA/CDC Antimicrobial Resistant Isolate Bank Genome Sequencing.</title>
        <authorList>
            <person name="Benahmed F.H."/>
            <person name="Lutgring J.D."/>
            <person name="Yoo B."/>
            <person name="Machado M."/>
            <person name="Brown A."/>
            <person name="McAllister G."/>
            <person name="Perry A."/>
            <person name="Halpin A.L."/>
            <person name="Vavikolanu K."/>
            <person name="Ott S."/>
            <person name="Zhao X."/>
            <person name="Tallon L.J."/>
            <person name="Sadzewicz L."/>
            <person name="Aluvathingal J."/>
            <person name="Nadendla S."/>
            <person name="Voskania-kordi A."/>
            <person name="Simonyan V."/>
            <person name="Patel J."/>
            <person name="Shawar R.M."/>
        </authorList>
    </citation>
    <scope>NUCLEOTIDE SEQUENCE [LARGE SCALE GENOMIC DNA]</scope>
    <source>
        <strain evidence="9 10">AR_0356</strain>
    </source>
</reference>
<feature type="domain" description="Acyl-CoA oxidase/dehydrogenase middle" evidence="7">
    <location>
        <begin position="118"/>
        <end position="213"/>
    </location>
</feature>
<accession>A0A2R3J225</accession>
<dbReference type="SUPFAM" id="SSF56645">
    <property type="entry name" value="Acyl-CoA dehydrogenase NM domain-like"/>
    <property type="match status" value="1"/>
</dbReference>
<dbReference type="EMBL" id="CP027169">
    <property type="protein sequence ID" value="AVK08232.1"/>
    <property type="molecule type" value="Genomic_DNA"/>
</dbReference>
<gene>
    <name evidence="9" type="ORF">CSB93_3364</name>
</gene>
<dbReference type="InterPro" id="IPR046373">
    <property type="entry name" value="Acyl-CoA_Oxase/DH_mid-dom_sf"/>
</dbReference>
<dbReference type="GO" id="GO:0003995">
    <property type="term" value="F:acyl-CoA dehydrogenase activity"/>
    <property type="evidence" value="ECO:0007669"/>
    <property type="project" value="TreeGrafter"/>
</dbReference>
<dbReference type="PANTHER" id="PTHR43884">
    <property type="entry name" value="ACYL-COA DEHYDROGENASE"/>
    <property type="match status" value="1"/>
</dbReference>
<dbReference type="GO" id="GO:0050660">
    <property type="term" value="F:flavin adenine dinucleotide binding"/>
    <property type="evidence" value="ECO:0007669"/>
    <property type="project" value="InterPro"/>
</dbReference>
<dbReference type="Gene3D" id="2.40.110.10">
    <property type="entry name" value="Butyryl-CoA Dehydrogenase, subunit A, domain 2"/>
    <property type="match status" value="1"/>
</dbReference>
<dbReference type="InterPro" id="IPR013786">
    <property type="entry name" value="AcylCoA_DH/ox_N"/>
</dbReference>
<keyword evidence="3 5" id="KW-0285">Flavoprotein</keyword>
<sequence>MSSPYLSDSHQAFAEEVRRTLRERLLPLAEAAEERGRLCEEAWQALADHGLLSLPQRGEGFLESAVFLEELGALGYAGVRAAIGVHAYMASAYLELFGNDEQCQRYLPAIRAGRTIAALAISEEQAGSDLSRMQCRAVPGVDGFVVHGGKRYIANGSRASLIVTLVRNGEGGHALGSSSLLLIDGDSPGLSRTPRPMLGWRSADVCDLDFNDVAVSAGNLLGKPGKALFYLMRGLDFERLVAGLLALGGAGHSIRLLDGFVRRHQVQGAPLCDKQSVRHRLADLLGEHEMLRHYAYQLAWRHSQDRLDTRSACILKLRASELAVAAAQACAQLHGAQGYRIDCEVARLHRDALAGTIAAGASELMRDMIFDSSPAQ</sequence>
<evidence type="ECO:0000259" key="6">
    <source>
        <dbReference type="Pfam" id="PF00441"/>
    </source>
</evidence>
<dbReference type="PANTHER" id="PTHR43884:SF12">
    <property type="entry name" value="ISOVALERYL-COA DEHYDROGENASE, MITOCHONDRIAL-RELATED"/>
    <property type="match status" value="1"/>
</dbReference>
<dbReference type="AlphaFoldDB" id="A0A2R3J225"/>
<dbReference type="InterPro" id="IPR036250">
    <property type="entry name" value="AcylCo_DH-like_C"/>
</dbReference>
<dbReference type="Gene3D" id="1.10.540.10">
    <property type="entry name" value="Acyl-CoA dehydrogenase/oxidase, N-terminal domain"/>
    <property type="match status" value="1"/>
</dbReference>
<keyword evidence="10" id="KW-1185">Reference proteome</keyword>
<dbReference type="Pfam" id="PF02770">
    <property type="entry name" value="Acyl-CoA_dh_M"/>
    <property type="match status" value="1"/>
</dbReference>
<name>A0A2R3J225_9PSED</name>
<evidence type="ECO:0000256" key="4">
    <source>
        <dbReference type="ARBA" id="ARBA00022827"/>
    </source>
</evidence>
<evidence type="ECO:0000256" key="2">
    <source>
        <dbReference type="ARBA" id="ARBA00009347"/>
    </source>
</evidence>
<dbReference type="SUPFAM" id="SSF47203">
    <property type="entry name" value="Acyl-CoA dehydrogenase C-terminal domain-like"/>
    <property type="match status" value="1"/>
</dbReference>
<proteinExistence type="inferred from homology"/>
<evidence type="ECO:0000313" key="10">
    <source>
        <dbReference type="Proteomes" id="UP000238390"/>
    </source>
</evidence>
<feature type="domain" description="Acyl-CoA dehydrogenase/oxidase C-terminal" evidence="6">
    <location>
        <begin position="230"/>
        <end position="370"/>
    </location>
</feature>
<protein>
    <submittedName>
        <fullName evidence="9">Acyl-CoA dehydrogenase, N-terminal domain protein</fullName>
    </submittedName>
</protein>
<dbReference type="Pfam" id="PF00441">
    <property type="entry name" value="Acyl-CoA_dh_1"/>
    <property type="match status" value="1"/>
</dbReference>
<dbReference type="InterPro" id="IPR006091">
    <property type="entry name" value="Acyl-CoA_Oxase/DH_mid-dom"/>
</dbReference>
<dbReference type="Gene3D" id="1.20.140.10">
    <property type="entry name" value="Butyryl-CoA Dehydrogenase, subunit A, domain 3"/>
    <property type="match status" value="1"/>
</dbReference>
<comment type="cofactor">
    <cofactor evidence="1 5">
        <name>FAD</name>
        <dbReference type="ChEBI" id="CHEBI:57692"/>
    </cofactor>
</comment>
<evidence type="ECO:0000259" key="7">
    <source>
        <dbReference type="Pfam" id="PF02770"/>
    </source>
</evidence>
<feature type="domain" description="Acyl-CoA dehydrogenase/oxidase N-terminal" evidence="8">
    <location>
        <begin position="7"/>
        <end position="113"/>
    </location>
</feature>
<dbReference type="InterPro" id="IPR037069">
    <property type="entry name" value="AcylCoA_DH/ox_N_sf"/>
</dbReference>
<evidence type="ECO:0000259" key="8">
    <source>
        <dbReference type="Pfam" id="PF02771"/>
    </source>
</evidence>
<dbReference type="InterPro" id="IPR009075">
    <property type="entry name" value="AcylCo_DH/oxidase_C"/>
</dbReference>
<evidence type="ECO:0000256" key="1">
    <source>
        <dbReference type="ARBA" id="ARBA00001974"/>
    </source>
</evidence>
<evidence type="ECO:0000256" key="5">
    <source>
        <dbReference type="RuleBase" id="RU362125"/>
    </source>
</evidence>
<comment type="similarity">
    <text evidence="2 5">Belongs to the acyl-CoA dehydrogenase family.</text>
</comment>
<dbReference type="Proteomes" id="UP000238390">
    <property type="component" value="Chromosome"/>
</dbReference>
<keyword evidence="5" id="KW-0560">Oxidoreductase</keyword>
<keyword evidence="4 5" id="KW-0274">FAD</keyword>